<reference evidence="9 10" key="1">
    <citation type="submission" date="2019-11" db="EMBL/GenBank/DDBJ databases">
        <title>Whole-genome sequence of a the green, strictly anaerobic photosynthetic bacterium Heliobacillus mobilis DSM 6151.</title>
        <authorList>
            <person name="Kyndt J.A."/>
            <person name="Meyer T.E."/>
        </authorList>
    </citation>
    <scope>NUCLEOTIDE SEQUENCE [LARGE SCALE GENOMIC DNA]</scope>
    <source>
        <strain evidence="9 10">DSM 6151</strain>
    </source>
</reference>
<dbReference type="InterPro" id="IPR014284">
    <property type="entry name" value="RNA_pol_sigma-70_dom"/>
</dbReference>
<accession>A0A6I3SK37</accession>
<evidence type="ECO:0000256" key="4">
    <source>
        <dbReference type="ARBA" id="ARBA00023082"/>
    </source>
</evidence>
<dbReference type="InterPro" id="IPR007624">
    <property type="entry name" value="RNA_pol_sigma70_r3"/>
</dbReference>
<dbReference type="PROSITE" id="PS50943">
    <property type="entry name" value="HTH_CROC1"/>
    <property type="match status" value="1"/>
</dbReference>
<dbReference type="GO" id="GO:0016987">
    <property type="term" value="F:sigma factor activity"/>
    <property type="evidence" value="ECO:0007669"/>
    <property type="project" value="UniProtKB-KW"/>
</dbReference>
<keyword evidence="10" id="KW-1185">Reference proteome</keyword>
<evidence type="ECO:0000256" key="1">
    <source>
        <dbReference type="ARBA" id="ARBA00007788"/>
    </source>
</evidence>
<dbReference type="GO" id="GO:0030435">
    <property type="term" value="P:sporulation resulting in formation of a cellular spore"/>
    <property type="evidence" value="ECO:0007669"/>
    <property type="project" value="UniProtKB-KW"/>
</dbReference>
<dbReference type="InterPro" id="IPR007630">
    <property type="entry name" value="RNA_pol_sigma70_r4"/>
</dbReference>
<evidence type="ECO:0000313" key="9">
    <source>
        <dbReference type="EMBL" id="MTV49298.1"/>
    </source>
</evidence>
<proteinExistence type="inferred from homology"/>
<evidence type="ECO:0000256" key="5">
    <source>
        <dbReference type="ARBA" id="ARBA00023125"/>
    </source>
</evidence>
<dbReference type="NCBIfam" id="TIGR02937">
    <property type="entry name" value="sigma70-ECF"/>
    <property type="match status" value="1"/>
</dbReference>
<comment type="similarity">
    <text evidence="1 7">Belongs to the sigma-70 factor family.</text>
</comment>
<comment type="function">
    <text evidence="7">Sigma factors are initiation factors that promote the attachment of RNA polymerase to specific initiation sites and are then released.</text>
</comment>
<dbReference type="InterPro" id="IPR013325">
    <property type="entry name" value="RNA_pol_sigma_r2"/>
</dbReference>
<dbReference type="InterPro" id="IPR014322">
    <property type="entry name" value="RNA_pol_sigma-B/F/G"/>
</dbReference>
<dbReference type="InterPro" id="IPR007627">
    <property type="entry name" value="RNA_pol_sigma70_r2"/>
</dbReference>
<dbReference type="GO" id="GO:0003677">
    <property type="term" value="F:DNA binding"/>
    <property type="evidence" value="ECO:0007669"/>
    <property type="project" value="UniProtKB-KW"/>
</dbReference>
<keyword evidence="5 7" id="KW-0238">DNA-binding</keyword>
<evidence type="ECO:0000256" key="3">
    <source>
        <dbReference type="ARBA" id="ARBA00023015"/>
    </source>
</evidence>
<dbReference type="PANTHER" id="PTHR30603">
    <property type="entry name" value="RNA POLYMERASE SIGMA FACTOR RPO"/>
    <property type="match status" value="1"/>
</dbReference>
<organism evidence="9 10">
    <name type="scientific">Heliobacterium mobile</name>
    <name type="common">Heliobacillus mobilis</name>
    <dbReference type="NCBI Taxonomy" id="28064"/>
    <lineage>
        <taxon>Bacteria</taxon>
        <taxon>Bacillati</taxon>
        <taxon>Bacillota</taxon>
        <taxon>Clostridia</taxon>
        <taxon>Eubacteriales</taxon>
        <taxon>Heliobacteriaceae</taxon>
        <taxon>Heliobacterium</taxon>
    </lineage>
</organism>
<name>A0A6I3SK37_HELMO</name>
<keyword evidence="2" id="KW-0749">Sporulation</keyword>
<evidence type="ECO:0000259" key="8">
    <source>
        <dbReference type="PROSITE" id="PS50943"/>
    </source>
</evidence>
<dbReference type="Pfam" id="PF04542">
    <property type="entry name" value="Sigma70_r2"/>
    <property type="match status" value="1"/>
</dbReference>
<gene>
    <name evidence="9" type="primary">sigF</name>
    <name evidence="9" type="ORF">GJ688_09940</name>
</gene>
<keyword evidence="6 7" id="KW-0804">Transcription</keyword>
<dbReference type="NCBIfam" id="NF004052">
    <property type="entry name" value="PRK05572.1"/>
    <property type="match status" value="1"/>
</dbReference>
<dbReference type="AlphaFoldDB" id="A0A6I3SK37"/>
<dbReference type="Gene3D" id="1.20.140.160">
    <property type="match status" value="1"/>
</dbReference>
<dbReference type="RefSeq" id="WP_155476404.1">
    <property type="nucleotide sequence ID" value="NZ_WNKU01000010.1"/>
</dbReference>
<feature type="domain" description="HTH cro/C1-type" evidence="8">
    <location>
        <begin position="224"/>
        <end position="244"/>
    </location>
</feature>
<keyword evidence="3 7" id="KW-0805">Transcription regulation</keyword>
<dbReference type="Pfam" id="PF04545">
    <property type="entry name" value="Sigma70_r4"/>
    <property type="match status" value="1"/>
</dbReference>
<comment type="caution">
    <text evidence="9">The sequence shown here is derived from an EMBL/GenBank/DDBJ whole genome shotgun (WGS) entry which is preliminary data.</text>
</comment>
<dbReference type="SUPFAM" id="SSF88946">
    <property type="entry name" value="Sigma2 domain of RNA polymerase sigma factors"/>
    <property type="match status" value="1"/>
</dbReference>
<dbReference type="PROSITE" id="PS00715">
    <property type="entry name" value="SIGMA70_1"/>
    <property type="match status" value="1"/>
</dbReference>
<evidence type="ECO:0000256" key="6">
    <source>
        <dbReference type="ARBA" id="ARBA00023163"/>
    </source>
</evidence>
<dbReference type="PRINTS" id="PR00046">
    <property type="entry name" value="SIGMA70FCT"/>
</dbReference>
<dbReference type="InterPro" id="IPR013324">
    <property type="entry name" value="RNA_pol_sigma_r3/r4-like"/>
</dbReference>
<dbReference type="Proteomes" id="UP000430670">
    <property type="component" value="Unassembled WGS sequence"/>
</dbReference>
<dbReference type="GO" id="GO:0006352">
    <property type="term" value="P:DNA-templated transcription initiation"/>
    <property type="evidence" value="ECO:0007669"/>
    <property type="project" value="InterPro"/>
</dbReference>
<dbReference type="InterPro" id="IPR001387">
    <property type="entry name" value="Cro/C1-type_HTH"/>
</dbReference>
<dbReference type="PROSITE" id="PS00716">
    <property type="entry name" value="SIGMA70_2"/>
    <property type="match status" value="1"/>
</dbReference>
<evidence type="ECO:0000313" key="10">
    <source>
        <dbReference type="Proteomes" id="UP000430670"/>
    </source>
</evidence>
<evidence type="ECO:0000256" key="2">
    <source>
        <dbReference type="ARBA" id="ARBA00022969"/>
    </source>
</evidence>
<dbReference type="InterPro" id="IPR014236">
    <property type="entry name" value="RNA_pol_sigma-F"/>
</dbReference>
<dbReference type="EMBL" id="WNKU01000010">
    <property type="protein sequence ID" value="MTV49298.1"/>
    <property type="molecule type" value="Genomic_DNA"/>
</dbReference>
<dbReference type="Gene3D" id="1.20.120.1810">
    <property type="match status" value="1"/>
</dbReference>
<dbReference type="PANTHER" id="PTHR30603:SF19">
    <property type="entry name" value="RNA POLYMERASE SIGMA-F FACTOR"/>
    <property type="match status" value="1"/>
</dbReference>
<sequence length="269" mass="30682">MNQRLSEMNLPRFPLLGEAETTCLLKLAQNGDSEARERLIQCNLRLVFNLVQRFQHRGYELEDLFQIGTIGLIKAIDKFDLSYNVRFSTYAVPMIIGEIRRFLRDDSPIKVSRSYKEVAQRVHRIRQELNGTLGREPTVPEIALAMNIPVEDVIEALEAVQAPTSIHETLYQDDGDPIFLLDQLASNNAEETNWFDHLALKDVLSRLSPREREILQMRFFEDKTQTEVANLIGLSQVQISRIERAALKKIRDMLDYAEDVAPPGDGSGG</sequence>
<dbReference type="NCBIfam" id="TIGR02885">
    <property type="entry name" value="spore_sigF"/>
    <property type="match status" value="1"/>
</dbReference>
<protein>
    <recommendedName>
        <fullName evidence="7">RNA polymerase sigma factor</fullName>
    </recommendedName>
</protein>
<dbReference type="Pfam" id="PF04539">
    <property type="entry name" value="Sigma70_r3"/>
    <property type="match status" value="1"/>
</dbReference>
<evidence type="ECO:0000256" key="7">
    <source>
        <dbReference type="RuleBase" id="RU362124"/>
    </source>
</evidence>
<dbReference type="PIRSF" id="PIRSF000770">
    <property type="entry name" value="RNA_pol_sigma-SigE/K"/>
    <property type="match status" value="1"/>
</dbReference>
<dbReference type="InterPro" id="IPR000943">
    <property type="entry name" value="RNA_pol_sigma70"/>
</dbReference>
<dbReference type="CDD" id="cd06171">
    <property type="entry name" value="Sigma70_r4"/>
    <property type="match status" value="1"/>
</dbReference>
<keyword evidence="4 7" id="KW-0731">Sigma factor</keyword>
<dbReference type="InterPro" id="IPR050239">
    <property type="entry name" value="Sigma-70_RNA_pol_init_factors"/>
</dbReference>
<dbReference type="SUPFAM" id="SSF88659">
    <property type="entry name" value="Sigma3 and sigma4 domains of RNA polymerase sigma factors"/>
    <property type="match status" value="2"/>
</dbReference>
<dbReference type="NCBIfam" id="TIGR02980">
    <property type="entry name" value="SigBFG"/>
    <property type="match status" value="1"/>
</dbReference>
<dbReference type="OrthoDB" id="9809557at2"/>